<feature type="region of interest" description="Disordered" evidence="1">
    <location>
        <begin position="312"/>
        <end position="364"/>
    </location>
</feature>
<feature type="region of interest" description="Disordered" evidence="1">
    <location>
        <begin position="153"/>
        <end position="187"/>
    </location>
</feature>
<dbReference type="EMBL" id="REGN01012270">
    <property type="protein sequence ID" value="RMZ96363.1"/>
    <property type="molecule type" value="Genomic_DNA"/>
</dbReference>
<comment type="caution">
    <text evidence="2">The sequence shown here is derived from an EMBL/GenBank/DDBJ whole genome shotgun (WGS) entry which is preliminary data.</text>
</comment>
<dbReference type="Proteomes" id="UP000276133">
    <property type="component" value="Unassembled WGS sequence"/>
</dbReference>
<feature type="non-terminal residue" evidence="2">
    <location>
        <position position="364"/>
    </location>
</feature>
<accession>A0A3M7PBG6</accession>
<organism evidence="2 3">
    <name type="scientific">Brachionus plicatilis</name>
    <name type="common">Marine rotifer</name>
    <name type="synonym">Brachionus muelleri</name>
    <dbReference type="NCBI Taxonomy" id="10195"/>
    <lineage>
        <taxon>Eukaryota</taxon>
        <taxon>Metazoa</taxon>
        <taxon>Spiralia</taxon>
        <taxon>Gnathifera</taxon>
        <taxon>Rotifera</taxon>
        <taxon>Eurotatoria</taxon>
        <taxon>Monogononta</taxon>
        <taxon>Pseudotrocha</taxon>
        <taxon>Ploima</taxon>
        <taxon>Brachionidae</taxon>
        <taxon>Brachionus</taxon>
    </lineage>
</organism>
<evidence type="ECO:0000313" key="3">
    <source>
        <dbReference type="Proteomes" id="UP000276133"/>
    </source>
</evidence>
<sequence>ESAAFEYKFSLPLKEVCKNSKRCLNLLTSPDDIDYINLLKFADSEDMQSTHRAKIPNEITNTVWSETPSREFSASACKKRKASTPHPNHIKHMIRLETPEPKPLAKHVFMSECTDRILTSALKSKSIAQSVSKSVKFKSTRITREFTNDNVFDREEEEKRDDLENDENAAKRLEFDDDSEKSTMADSEFELRLDESTKIEDDIDCIISRIPILGQTDELRKSILEKVTCSARKSIGDLTEPVKSSISIEPIANAALLHKCSTVKEFESPCHTDNKYSLATTPFSPIKNKDTEVENSFADKRNDDLNQEFIETMSRDEEAGRDRVNFEIGEKMQEQLSDKITHDELKDESKDLKSDNEMNEEANE</sequence>
<feature type="compositionally biased region" description="Basic and acidic residues" evidence="1">
    <location>
        <begin position="313"/>
        <end position="356"/>
    </location>
</feature>
<evidence type="ECO:0000256" key="1">
    <source>
        <dbReference type="SAM" id="MobiDB-lite"/>
    </source>
</evidence>
<evidence type="ECO:0000313" key="2">
    <source>
        <dbReference type="EMBL" id="RMZ96363.1"/>
    </source>
</evidence>
<feature type="non-terminal residue" evidence="2">
    <location>
        <position position="1"/>
    </location>
</feature>
<name>A0A3M7PBG6_BRAPC</name>
<dbReference type="OrthoDB" id="10628424at2759"/>
<reference evidence="2 3" key="1">
    <citation type="journal article" date="2018" name="Sci. Rep.">
        <title>Genomic signatures of local adaptation to the degree of environmental predictability in rotifers.</title>
        <authorList>
            <person name="Franch-Gras L."/>
            <person name="Hahn C."/>
            <person name="Garcia-Roger E.M."/>
            <person name="Carmona M.J."/>
            <person name="Serra M."/>
            <person name="Gomez A."/>
        </authorList>
    </citation>
    <scope>NUCLEOTIDE SEQUENCE [LARGE SCALE GENOMIC DNA]</scope>
    <source>
        <strain evidence="2">HYR1</strain>
    </source>
</reference>
<gene>
    <name evidence="2" type="ORF">BpHYR1_002876</name>
</gene>
<feature type="compositionally biased region" description="Acidic residues" evidence="1">
    <location>
        <begin position="154"/>
        <end position="167"/>
    </location>
</feature>
<proteinExistence type="predicted"/>
<protein>
    <submittedName>
        <fullName evidence="2">Uncharacterized protein</fullName>
    </submittedName>
</protein>
<keyword evidence="3" id="KW-1185">Reference proteome</keyword>
<dbReference type="AlphaFoldDB" id="A0A3M7PBG6"/>